<name>A0ABR6Z2Z3_9FIRM</name>
<comment type="caution">
    <text evidence="11">Lacks conserved residue(s) required for the propagation of feature annotation.</text>
</comment>
<dbReference type="InterPro" id="IPR000623">
    <property type="entry name" value="Shikimate_kinase/TSH1"/>
</dbReference>
<dbReference type="Proteomes" id="UP000622405">
    <property type="component" value="Unassembled WGS sequence"/>
</dbReference>
<evidence type="ECO:0000256" key="1">
    <source>
        <dbReference type="ARBA" id="ARBA00004842"/>
    </source>
</evidence>
<keyword evidence="9 11" id="KW-0057">Aromatic amino acid biosynthesis</keyword>
<evidence type="ECO:0000313" key="12">
    <source>
        <dbReference type="EMBL" id="MBC3901590.1"/>
    </source>
</evidence>
<keyword evidence="4 11" id="KW-0028">Amino-acid biosynthesis</keyword>
<feature type="binding site" evidence="11">
    <location>
        <position position="158"/>
    </location>
    <ligand>
        <name>ATP</name>
        <dbReference type="ChEBI" id="CHEBI:30616"/>
    </ligand>
</feature>
<reference evidence="12 13" key="1">
    <citation type="journal article" date="2020" name="mSystems">
        <title>Defining Genomic and Predicted Metabolic Features of the Acetobacterium Genus.</title>
        <authorList>
            <person name="Ross D.E."/>
            <person name="Marshall C.W."/>
            <person name="Gulliver D."/>
            <person name="May H.D."/>
            <person name="Norman R.S."/>
        </authorList>
    </citation>
    <scope>NUCLEOTIDE SEQUENCE [LARGE SCALE GENOMIC DNA]</scope>
    <source>
        <strain evidence="12 13">DSM 4132</strain>
    </source>
</reference>
<dbReference type="EMBL" id="WJBE01000033">
    <property type="protein sequence ID" value="MBC3901590.1"/>
    <property type="molecule type" value="Genomic_DNA"/>
</dbReference>
<sequence length="209" mass="24095">MVWTCSCTRDFWPLNYGRGFFRIRSWGKIYWRKGLNKMKNEKKCIALIGFMATGKSTIGPLLARELEYDYFDTDAIVEADMGMSISDIFAQLGEDAFRDAEHEALKKALTMENCVLSTGGGIILFKRNRKLLAEKAFVVSLSAQPETIYGRVKDDTTRPLLKCEDPLLRIRQMLAERQKYYDVCDFQISTETWTAEACCQKIKEAFYLK</sequence>
<keyword evidence="13" id="KW-1185">Reference proteome</keyword>
<evidence type="ECO:0000256" key="8">
    <source>
        <dbReference type="ARBA" id="ARBA00022840"/>
    </source>
</evidence>
<dbReference type="PANTHER" id="PTHR21087">
    <property type="entry name" value="SHIKIMATE KINASE"/>
    <property type="match status" value="1"/>
</dbReference>
<evidence type="ECO:0000256" key="10">
    <source>
        <dbReference type="ARBA" id="ARBA00048567"/>
    </source>
</evidence>
<evidence type="ECO:0000256" key="3">
    <source>
        <dbReference type="ARBA" id="ARBA00012154"/>
    </source>
</evidence>
<dbReference type="HAMAP" id="MF_00109">
    <property type="entry name" value="Shikimate_kinase"/>
    <property type="match status" value="1"/>
</dbReference>
<organism evidence="12 13">
    <name type="scientific">Acetobacterium malicum</name>
    <dbReference type="NCBI Taxonomy" id="52692"/>
    <lineage>
        <taxon>Bacteria</taxon>
        <taxon>Bacillati</taxon>
        <taxon>Bacillota</taxon>
        <taxon>Clostridia</taxon>
        <taxon>Eubacteriales</taxon>
        <taxon>Eubacteriaceae</taxon>
        <taxon>Acetobacterium</taxon>
    </lineage>
</organism>
<comment type="catalytic activity">
    <reaction evidence="10 11">
        <text>shikimate + ATP = 3-phosphoshikimate + ADP + H(+)</text>
        <dbReference type="Rhea" id="RHEA:13121"/>
        <dbReference type="ChEBI" id="CHEBI:15378"/>
        <dbReference type="ChEBI" id="CHEBI:30616"/>
        <dbReference type="ChEBI" id="CHEBI:36208"/>
        <dbReference type="ChEBI" id="CHEBI:145989"/>
        <dbReference type="ChEBI" id="CHEBI:456216"/>
        <dbReference type="EC" id="2.7.1.71"/>
    </reaction>
</comment>
<keyword evidence="6 11" id="KW-0547">Nucleotide-binding</keyword>
<dbReference type="Gene3D" id="3.40.50.300">
    <property type="entry name" value="P-loop containing nucleotide triphosphate hydrolases"/>
    <property type="match status" value="1"/>
</dbReference>
<keyword evidence="8 11" id="KW-0067">ATP-binding</keyword>
<keyword evidence="11" id="KW-0963">Cytoplasm</keyword>
<feature type="binding site" evidence="11">
    <location>
        <position position="56"/>
    </location>
    <ligand>
        <name>Mg(2+)</name>
        <dbReference type="ChEBI" id="CHEBI:18420"/>
    </ligand>
</feature>
<keyword evidence="5 11" id="KW-0808">Transferase</keyword>
<keyword evidence="7 11" id="KW-0418">Kinase</keyword>
<keyword evidence="11" id="KW-0460">Magnesium</keyword>
<feature type="binding site" evidence="11">
    <location>
        <position position="177"/>
    </location>
    <ligand>
        <name>substrate</name>
    </ligand>
</feature>
<dbReference type="EC" id="2.7.1.71" evidence="3 11"/>
<evidence type="ECO:0000313" key="13">
    <source>
        <dbReference type="Proteomes" id="UP000622405"/>
    </source>
</evidence>
<dbReference type="InterPro" id="IPR023000">
    <property type="entry name" value="Shikimate_kinase_CS"/>
</dbReference>
<evidence type="ECO:0000256" key="9">
    <source>
        <dbReference type="ARBA" id="ARBA00023141"/>
    </source>
</evidence>
<evidence type="ECO:0000256" key="2">
    <source>
        <dbReference type="ARBA" id="ARBA00006997"/>
    </source>
</evidence>
<evidence type="ECO:0000256" key="11">
    <source>
        <dbReference type="HAMAP-Rule" id="MF_00109"/>
    </source>
</evidence>
<comment type="similarity">
    <text evidence="2 11">Belongs to the shikimate kinase family.</text>
</comment>
<dbReference type="SUPFAM" id="SSF52540">
    <property type="entry name" value="P-loop containing nucleoside triphosphate hydrolases"/>
    <property type="match status" value="1"/>
</dbReference>
<protein>
    <recommendedName>
        <fullName evidence="3 11">Shikimate kinase</fullName>
        <shortName evidence="11">SK</shortName>
        <ecNumber evidence="3 11">2.7.1.71</ecNumber>
    </recommendedName>
</protein>
<accession>A0ABR6Z2Z3</accession>
<evidence type="ECO:0000256" key="7">
    <source>
        <dbReference type="ARBA" id="ARBA00022777"/>
    </source>
</evidence>
<gene>
    <name evidence="11" type="primary">aroK</name>
    <name evidence="12" type="ORF">GH811_18480</name>
</gene>
<feature type="binding site" evidence="11">
    <location>
        <position position="74"/>
    </location>
    <ligand>
        <name>substrate</name>
    </ligand>
</feature>
<dbReference type="InterPro" id="IPR027417">
    <property type="entry name" value="P-loop_NTPase"/>
</dbReference>
<feature type="binding site" evidence="11">
    <location>
        <position position="120"/>
    </location>
    <ligand>
        <name>substrate</name>
    </ligand>
</feature>
<keyword evidence="11" id="KW-0479">Metal-binding</keyword>
<comment type="caution">
    <text evidence="12">The sequence shown here is derived from an EMBL/GenBank/DDBJ whole genome shotgun (WGS) entry which is preliminary data.</text>
</comment>
<evidence type="ECO:0000256" key="5">
    <source>
        <dbReference type="ARBA" id="ARBA00022679"/>
    </source>
</evidence>
<dbReference type="PRINTS" id="PR01100">
    <property type="entry name" value="SHIKIMTKNASE"/>
</dbReference>
<proteinExistence type="inferred from homology"/>
<comment type="pathway">
    <text evidence="1 11">Metabolic intermediate biosynthesis; chorismate biosynthesis; chorismate from D-erythrose 4-phosphate and phosphoenolpyruvate: step 5/7.</text>
</comment>
<dbReference type="CDD" id="cd00464">
    <property type="entry name" value="SK"/>
    <property type="match status" value="1"/>
</dbReference>
<dbReference type="PANTHER" id="PTHR21087:SF16">
    <property type="entry name" value="SHIKIMATE KINASE 1, CHLOROPLASTIC"/>
    <property type="match status" value="1"/>
</dbReference>
<comment type="subcellular location">
    <subcellularLocation>
        <location evidence="11">Cytoplasm</location>
    </subcellularLocation>
</comment>
<evidence type="ECO:0000256" key="4">
    <source>
        <dbReference type="ARBA" id="ARBA00022605"/>
    </source>
</evidence>
<feature type="binding site" evidence="11">
    <location>
        <begin position="52"/>
        <end position="57"/>
    </location>
    <ligand>
        <name>ATP</name>
        <dbReference type="ChEBI" id="CHEBI:30616"/>
    </ligand>
</feature>
<dbReference type="InterPro" id="IPR031322">
    <property type="entry name" value="Shikimate/glucono_kinase"/>
</dbReference>
<feature type="binding site" evidence="11">
    <location>
        <position position="98"/>
    </location>
    <ligand>
        <name>substrate</name>
    </ligand>
</feature>
<comment type="subunit">
    <text evidence="11">Monomer.</text>
</comment>
<comment type="cofactor">
    <cofactor evidence="11">
        <name>Mg(2+)</name>
        <dbReference type="ChEBI" id="CHEBI:18420"/>
    </cofactor>
    <text evidence="11">Binds 1 Mg(2+) ion per subunit.</text>
</comment>
<comment type="function">
    <text evidence="11">Catalyzes the specific phosphorylation of the 3-hydroxyl group of shikimic acid using ATP as a cosubstrate.</text>
</comment>
<dbReference type="PROSITE" id="PS01128">
    <property type="entry name" value="SHIKIMATE_KINASE"/>
    <property type="match status" value="1"/>
</dbReference>
<dbReference type="Pfam" id="PF01202">
    <property type="entry name" value="SKI"/>
    <property type="match status" value="1"/>
</dbReference>
<evidence type="ECO:0000256" key="6">
    <source>
        <dbReference type="ARBA" id="ARBA00022741"/>
    </source>
</evidence>